<reference evidence="1 2" key="1">
    <citation type="submission" date="2021-06" db="EMBL/GenBank/DDBJ databases">
        <title>Caerostris extrusa draft genome.</title>
        <authorList>
            <person name="Kono N."/>
            <person name="Arakawa K."/>
        </authorList>
    </citation>
    <scope>NUCLEOTIDE SEQUENCE [LARGE SCALE GENOMIC DNA]</scope>
</reference>
<evidence type="ECO:0000313" key="2">
    <source>
        <dbReference type="Proteomes" id="UP001054945"/>
    </source>
</evidence>
<evidence type="ECO:0000313" key="1">
    <source>
        <dbReference type="EMBL" id="GIX97508.1"/>
    </source>
</evidence>
<dbReference type="EMBL" id="BPLR01004791">
    <property type="protein sequence ID" value="GIX97508.1"/>
    <property type="molecule type" value="Genomic_DNA"/>
</dbReference>
<gene>
    <name evidence="1" type="ORF">CEXT_463741</name>
</gene>
<accession>A0AAV4PMG4</accession>
<sequence length="170" mass="19952">MTKRFQTETLGSDFLYEDPISTDIVWKSHRCKSRVPPSRRYYHPPLAHSLATPHTKRDLFVFTVVLSAPQQFICRRSRNKKVFFVPHYGHFFHFGHVLSRPPSASFSILWRRFIFFLPTIQAGKILKERGPRSFLFHPFDISNSILFQLFPLLSFCTFANETYSVPLPNT</sequence>
<name>A0AAV4PMG4_CAEEX</name>
<comment type="caution">
    <text evidence="1">The sequence shown here is derived from an EMBL/GenBank/DDBJ whole genome shotgun (WGS) entry which is preliminary data.</text>
</comment>
<keyword evidence="2" id="KW-1185">Reference proteome</keyword>
<organism evidence="1 2">
    <name type="scientific">Caerostris extrusa</name>
    <name type="common">Bark spider</name>
    <name type="synonym">Caerostris bankana</name>
    <dbReference type="NCBI Taxonomy" id="172846"/>
    <lineage>
        <taxon>Eukaryota</taxon>
        <taxon>Metazoa</taxon>
        <taxon>Ecdysozoa</taxon>
        <taxon>Arthropoda</taxon>
        <taxon>Chelicerata</taxon>
        <taxon>Arachnida</taxon>
        <taxon>Araneae</taxon>
        <taxon>Araneomorphae</taxon>
        <taxon>Entelegynae</taxon>
        <taxon>Araneoidea</taxon>
        <taxon>Araneidae</taxon>
        <taxon>Caerostris</taxon>
    </lineage>
</organism>
<dbReference type="AlphaFoldDB" id="A0AAV4PMG4"/>
<protein>
    <submittedName>
        <fullName evidence="1">Uncharacterized protein</fullName>
    </submittedName>
</protein>
<dbReference type="Proteomes" id="UP001054945">
    <property type="component" value="Unassembled WGS sequence"/>
</dbReference>
<proteinExistence type="predicted"/>